<evidence type="ECO:0000313" key="11">
    <source>
        <dbReference type="EMBL" id="OIJ85045.1"/>
    </source>
</evidence>
<feature type="transmembrane region" description="Helical" evidence="9">
    <location>
        <begin position="173"/>
        <end position="191"/>
    </location>
</feature>
<feature type="compositionally biased region" description="Low complexity" evidence="8">
    <location>
        <begin position="83"/>
        <end position="108"/>
    </location>
</feature>
<sequence length="200" mass="20131">MYADSQADGATTGSPGIASGNTLQIPVHIPINLCGNSVDVVGALNPAFGNACANRSDSPGPATVPLTPATPDTPADTPREIPDTPAVPATSDTPDTPAVPATSDTPADTPRDDDTVDHGGSSTPPQVPADNNVTPRGTTNQPPHRPVTTPIGSSSVPSSHKSATLAQTGSEDMLAASAVSVAMLAGGLILYRRARAVSRW</sequence>
<evidence type="ECO:0000256" key="8">
    <source>
        <dbReference type="SAM" id="MobiDB-lite"/>
    </source>
</evidence>
<keyword evidence="12" id="KW-1185">Reference proteome</keyword>
<dbReference type="GO" id="GO:0007155">
    <property type="term" value="P:cell adhesion"/>
    <property type="evidence" value="ECO:0007669"/>
    <property type="project" value="UniProtKB-KW"/>
</dbReference>
<gene>
    <name evidence="11" type="ORF">BIV24_29470</name>
</gene>
<keyword evidence="9" id="KW-0472">Membrane</keyword>
<evidence type="ECO:0000256" key="4">
    <source>
        <dbReference type="ARBA" id="ARBA00022729"/>
    </source>
</evidence>
<evidence type="ECO:0000256" key="3">
    <source>
        <dbReference type="ARBA" id="ARBA00022525"/>
    </source>
</evidence>
<feature type="region of interest" description="Disordered" evidence="8">
    <location>
        <begin position="56"/>
        <end position="167"/>
    </location>
</feature>
<feature type="compositionally biased region" description="Polar residues" evidence="8">
    <location>
        <begin position="120"/>
        <end position="142"/>
    </location>
</feature>
<dbReference type="STRING" id="1428652.BIV24_29470"/>
<evidence type="ECO:0000259" key="10">
    <source>
        <dbReference type="PROSITE" id="PS51884"/>
    </source>
</evidence>
<evidence type="ECO:0000313" key="12">
    <source>
        <dbReference type="Proteomes" id="UP000179935"/>
    </source>
</evidence>
<keyword evidence="9" id="KW-1133">Transmembrane helix</keyword>
<evidence type="ECO:0000256" key="6">
    <source>
        <dbReference type="ARBA" id="ARBA00023087"/>
    </source>
</evidence>
<feature type="compositionally biased region" description="Low complexity" evidence="8">
    <location>
        <begin position="59"/>
        <end position="76"/>
    </location>
</feature>
<protein>
    <recommendedName>
        <fullName evidence="10">Chaplin domain-containing protein</fullName>
    </recommendedName>
</protein>
<keyword evidence="4" id="KW-0732">Signal</keyword>
<keyword evidence="9" id="KW-0812">Transmembrane</keyword>
<comment type="subcellular location">
    <subcellularLocation>
        <location evidence="1">Secreted</location>
        <location evidence="1">Cell wall</location>
    </subcellularLocation>
</comment>
<evidence type="ECO:0000256" key="7">
    <source>
        <dbReference type="PROSITE-ProRule" id="PRU01232"/>
    </source>
</evidence>
<reference evidence="11 12" key="1">
    <citation type="submission" date="2016-10" db="EMBL/GenBank/DDBJ databases">
        <title>Genome sequence of Streptomyces sp. MUSC 93.</title>
        <authorList>
            <person name="Lee L.-H."/>
            <person name="Ser H.-L."/>
            <person name="Law J.W.-F."/>
        </authorList>
    </citation>
    <scope>NUCLEOTIDE SEQUENCE [LARGE SCALE GENOMIC DNA]</scope>
    <source>
        <strain evidence="11 12">MUSC 93</strain>
    </source>
</reference>
<dbReference type="Pfam" id="PF03777">
    <property type="entry name" value="ChpA-C"/>
    <property type="match status" value="1"/>
</dbReference>
<proteinExistence type="predicted"/>
<feature type="compositionally biased region" description="Polar residues" evidence="8">
    <location>
        <begin position="150"/>
        <end position="167"/>
    </location>
</feature>
<feature type="domain" description="Chaplin" evidence="10">
    <location>
        <begin position="14"/>
        <end position="54"/>
    </location>
</feature>
<evidence type="ECO:0000256" key="5">
    <source>
        <dbReference type="ARBA" id="ARBA00022889"/>
    </source>
</evidence>
<keyword evidence="5" id="KW-0130">Cell adhesion</keyword>
<organism evidence="11 12">
    <name type="scientific">Streptomyces colonosanans</name>
    <dbReference type="NCBI Taxonomy" id="1428652"/>
    <lineage>
        <taxon>Bacteria</taxon>
        <taxon>Bacillati</taxon>
        <taxon>Actinomycetota</taxon>
        <taxon>Actinomycetes</taxon>
        <taxon>Kitasatosporales</taxon>
        <taxon>Streptomycetaceae</taxon>
        <taxon>Streptomyces</taxon>
    </lineage>
</organism>
<evidence type="ECO:0000256" key="9">
    <source>
        <dbReference type="SAM" id="Phobius"/>
    </source>
</evidence>
<name>A0A1S2NUZ9_9ACTN</name>
<dbReference type="Proteomes" id="UP000179935">
    <property type="component" value="Unassembled WGS sequence"/>
</dbReference>
<keyword evidence="3" id="KW-0964">Secreted</keyword>
<evidence type="ECO:0000256" key="2">
    <source>
        <dbReference type="ARBA" id="ARBA00022512"/>
    </source>
</evidence>
<keyword evidence="2" id="KW-0134">Cell wall</keyword>
<evidence type="ECO:0000256" key="1">
    <source>
        <dbReference type="ARBA" id="ARBA00004191"/>
    </source>
</evidence>
<dbReference type="EMBL" id="MLYP01000102">
    <property type="protein sequence ID" value="OIJ85045.1"/>
    <property type="molecule type" value="Genomic_DNA"/>
</dbReference>
<dbReference type="NCBIfam" id="TIGR01167">
    <property type="entry name" value="LPXTG_anchor"/>
    <property type="match status" value="1"/>
</dbReference>
<comment type="caution">
    <text evidence="11">The sequence shown here is derived from an EMBL/GenBank/DDBJ whole genome shotgun (WGS) entry which is preliminary data.</text>
</comment>
<dbReference type="InterPro" id="IPR005528">
    <property type="entry name" value="ChpA-H"/>
</dbReference>
<dbReference type="PROSITE" id="PS51884">
    <property type="entry name" value="CHAPLIN"/>
    <property type="match status" value="1"/>
</dbReference>
<accession>A0A1S2NUZ9</accession>
<dbReference type="AlphaFoldDB" id="A0A1S2NUZ9"/>
<keyword evidence="6 7" id="KW-0034">Amyloid</keyword>